<dbReference type="Proteomes" id="UP001219355">
    <property type="component" value="Chromosome 2"/>
</dbReference>
<reference evidence="2" key="1">
    <citation type="submission" date="2023-03" db="EMBL/GenBank/DDBJ databases">
        <title>Emydomyces testavorans Genome Sequence.</title>
        <authorList>
            <person name="Hoyer L."/>
        </authorList>
    </citation>
    <scope>NUCLEOTIDE SEQUENCE</scope>
    <source>
        <strain evidence="2">16-2883</strain>
    </source>
</reference>
<dbReference type="AlphaFoldDB" id="A0AAF0II06"/>
<organism evidence="2 3">
    <name type="scientific">Emydomyces testavorans</name>
    <dbReference type="NCBI Taxonomy" id="2070801"/>
    <lineage>
        <taxon>Eukaryota</taxon>
        <taxon>Fungi</taxon>
        <taxon>Dikarya</taxon>
        <taxon>Ascomycota</taxon>
        <taxon>Pezizomycotina</taxon>
        <taxon>Eurotiomycetes</taxon>
        <taxon>Eurotiomycetidae</taxon>
        <taxon>Onygenales</taxon>
        <taxon>Nannizziopsiaceae</taxon>
        <taxon>Emydomyces</taxon>
    </lineage>
</organism>
<feature type="region of interest" description="Disordered" evidence="1">
    <location>
        <begin position="613"/>
        <end position="641"/>
    </location>
</feature>
<evidence type="ECO:0000256" key="1">
    <source>
        <dbReference type="SAM" id="MobiDB-lite"/>
    </source>
</evidence>
<protein>
    <submittedName>
        <fullName evidence="2">Uncharacterized protein</fullName>
    </submittedName>
</protein>
<feature type="compositionally biased region" description="Polar residues" evidence="1">
    <location>
        <begin position="163"/>
        <end position="176"/>
    </location>
</feature>
<gene>
    <name evidence="2" type="ORF">PRK78_002899</name>
</gene>
<feature type="region of interest" description="Disordered" evidence="1">
    <location>
        <begin position="279"/>
        <end position="327"/>
    </location>
</feature>
<feature type="region of interest" description="Disordered" evidence="1">
    <location>
        <begin position="470"/>
        <end position="596"/>
    </location>
</feature>
<keyword evidence="3" id="KW-1185">Reference proteome</keyword>
<proteinExistence type="predicted"/>
<feature type="compositionally biased region" description="Basic and acidic residues" evidence="1">
    <location>
        <begin position="525"/>
        <end position="535"/>
    </location>
</feature>
<feature type="compositionally biased region" description="Basic and acidic residues" evidence="1">
    <location>
        <begin position="502"/>
        <end position="517"/>
    </location>
</feature>
<name>A0AAF0II06_9EURO</name>
<feature type="region of interest" description="Disordered" evidence="1">
    <location>
        <begin position="163"/>
        <end position="221"/>
    </location>
</feature>
<evidence type="ECO:0000313" key="2">
    <source>
        <dbReference type="EMBL" id="WEW57432.1"/>
    </source>
</evidence>
<feature type="compositionally biased region" description="Polar residues" evidence="1">
    <location>
        <begin position="288"/>
        <end position="303"/>
    </location>
</feature>
<dbReference type="EMBL" id="CP120628">
    <property type="protein sequence ID" value="WEW57432.1"/>
    <property type="molecule type" value="Genomic_DNA"/>
</dbReference>
<evidence type="ECO:0000313" key="3">
    <source>
        <dbReference type="Proteomes" id="UP001219355"/>
    </source>
</evidence>
<feature type="region of interest" description="Disordered" evidence="1">
    <location>
        <begin position="662"/>
        <end position="724"/>
    </location>
</feature>
<sequence>MVGLKKLLSGEKTLLQLRRPDPADVDLYDQSSYDLSPKAILAKDQHEACPRLQANMDNQSFLRIERQFEELHDYFRSRPEKRYKYIDPNPYALRTKRHVDVLEAIFSSHRYQSAPVSPLMLYNEDIAERNLNSPLPALVRDPYARVISAIYQEDVADRNIMQNSGILPPYDSQNSPPVRKSRSRIRNGKENRAKRLSQSPTMNRERSFENSKGVWRSSTSEHNLHKLPCVSKEETALNNDGRILGKEATDLIKEPSHAISMRLSDTSMRNAYDRLGDADSQFRRHSPDSSSNVQQPETDNKPNQAARLCEPKPEPNLPNESAPRTQRNRLIFPKPSSFSSRKNVHDLSINMGLAAPRKVFVKVGTRSVDTASATDERNPSIAEIVNSPTSVASPASTLLKTPTYKVEEIMDMFKQAYSSTQVTNQHPTFETLQDAIIREINSHDAFRRIHSDNSSTTSFEFSPVLVTECPREPIPNHIGSRASSTNFSRKEKYQTRPLRTTPSKETKQGSDTPRRELSMPALKGLESEKFDDRLKSRQRRHTYAQPPSELLHNPETKIGVPRRSKSFSRQDRSGRLNSSSSNEGNQNDRPHSSHNRLSRAVYAIWDASDVSKWTHSRQSPKSKIGTVHQMSALKSDKNKQISKSETQLDHFEMHKRHSVLSERSIFSARSPKSKISHSSASSLENFLDKNSLKSCPLPRDRSRVPFRKSSQQQHHSDPGQFRLY</sequence>
<accession>A0AAF0II06</accession>
<feature type="compositionally biased region" description="Polar residues" evidence="1">
    <location>
        <begin position="575"/>
        <end position="585"/>
    </location>
</feature>